<dbReference type="Gene3D" id="1.10.260.40">
    <property type="entry name" value="lambda repressor-like DNA-binding domains"/>
    <property type="match status" value="1"/>
</dbReference>
<evidence type="ECO:0000259" key="1">
    <source>
        <dbReference type="PROSITE" id="PS50943"/>
    </source>
</evidence>
<gene>
    <name evidence="2" type="ORF">GPZ80_08460</name>
</gene>
<evidence type="ECO:0000313" key="3">
    <source>
        <dbReference type="Proteomes" id="UP000734823"/>
    </source>
</evidence>
<reference evidence="2 3" key="1">
    <citation type="submission" date="2020-06" db="EMBL/GenBank/DDBJ databases">
        <title>Actinokineospora xiongansis sp. nov., isolated from soil of Baiyangdian.</title>
        <authorList>
            <person name="Zhang X."/>
        </authorList>
    </citation>
    <scope>NUCLEOTIDE SEQUENCE [LARGE SCALE GENOMIC DNA]</scope>
    <source>
        <strain evidence="2 3">HBU206404</strain>
    </source>
</reference>
<protein>
    <submittedName>
        <fullName evidence="2">Helix-turn-helix domain-containing protein</fullName>
    </submittedName>
</protein>
<dbReference type="InterPro" id="IPR001387">
    <property type="entry name" value="Cro/C1-type_HTH"/>
</dbReference>
<dbReference type="CDD" id="cd00093">
    <property type="entry name" value="HTH_XRE"/>
    <property type="match status" value="1"/>
</dbReference>
<dbReference type="RefSeq" id="WP_187219677.1">
    <property type="nucleotide sequence ID" value="NZ_JABVED010000003.1"/>
</dbReference>
<dbReference type="Pfam" id="PF19054">
    <property type="entry name" value="DUF5753"/>
    <property type="match status" value="1"/>
</dbReference>
<name>A0ABR7L3V6_9PSEU</name>
<feature type="domain" description="HTH cro/C1-type" evidence="1">
    <location>
        <begin position="16"/>
        <end position="47"/>
    </location>
</feature>
<dbReference type="SUPFAM" id="SSF47413">
    <property type="entry name" value="lambda repressor-like DNA-binding domains"/>
    <property type="match status" value="1"/>
</dbReference>
<evidence type="ECO:0000313" key="2">
    <source>
        <dbReference type="EMBL" id="MBC6447203.1"/>
    </source>
</evidence>
<keyword evidence="3" id="KW-1185">Reference proteome</keyword>
<organism evidence="2 3">
    <name type="scientific">Actinokineospora xionganensis</name>
    <dbReference type="NCBI Taxonomy" id="2684470"/>
    <lineage>
        <taxon>Bacteria</taxon>
        <taxon>Bacillati</taxon>
        <taxon>Actinomycetota</taxon>
        <taxon>Actinomycetes</taxon>
        <taxon>Pseudonocardiales</taxon>
        <taxon>Pseudonocardiaceae</taxon>
        <taxon>Actinokineospora</taxon>
    </lineage>
</organism>
<dbReference type="Pfam" id="PF13560">
    <property type="entry name" value="HTH_31"/>
    <property type="match status" value="1"/>
</dbReference>
<dbReference type="InterPro" id="IPR043917">
    <property type="entry name" value="DUF5753"/>
</dbReference>
<dbReference type="Proteomes" id="UP000734823">
    <property type="component" value="Unassembled WGS sequence"/>
</dbReference>
<accession>A0ABR7L3V6</accession>
<proteinExistence type="predicted"/>
<sequence>MGSRNRASARELGSRLQAYRDSAGLTLRDLAQKVGRSPAHLNRLENGVPGTASESEVVYYLASCGASYGDVERLLQFCRDANDDRGYWLCPSGEWMSDSLRSLMFHESSANQAVNYQPEVIPGLLQTEPYIQALLSHENISTERRQARHVDEIGSSKFKG</sequence>
<comment type="caution">
    <text evidence="2">The sequence shown here is derived from an EMBL/GenBank/DDBJ whole genome shotgun (WGS) entry which is preliminary data.</text>
</comment>
<dbReference type="EMBL" id="JABVED010000003">
    <property type="protein sequence ID" value="MBC6447203.1"/>
    <property type="molecule type" value="Genomic_DNA"/>
</dbReference>
<dbReference type="InterPro" id="IPR010982">
    <property type="entry name" value="Lambda_DNA-bd_dom_sf"/>
</dbReference>
<dbReference type="PROSITE" id="PS50943">
    <property type="entry name" value="HTH_CROC1"/>
    <property type="match status" value="1"/>
</dbReference>
<dbReference type="SMART" id="SM00530">
    <property type="entry name" value="HTH_XRE"/>
    <property type="match status" value="1"/>
</dbReference>